<dbReference type="EMBL" id="LT635769">
    <property type="protein sequence ID" value="SGZ58123.1"/>
    <property type="molecule type" value="Genomic_DNA"/>
</dbReference>
<feature type="transmembrane region" description="Helical" evidence="2">
    <location>
        <begin position="793"/>
        <end position="813"/>
    </location>
</feature>
<sequence>MNVSRNGYYTSEYIDQRLHGTPKSILSPETNQYSVADTVRTKSIRFDLPSSESEIEIIADPDDLPEDITPAQLTYLHKPERQPVPVHSVQKQTPVTQPVSYDKYYRTRNQDPLPDDDLFEDQASSANTEVLLFHEQKQRPKQQHVEYKGYYIDQKKRYDEAEFIKPRNYKHKTFKDVFVADHQDDENYNPIDIVFEDPEKVRDQEQKKTFMRAVKNVQTKLGKDNYDSYDYYAQQQLEKERQRARDLREMEKERLRAQRNIELEEERMAKAAAAEQRQIEKEEAAEHKRLLQEEAAEEKRLMKEEAAELRRLEKEKARARRERAKLKRKSGGFLKSMKKSPVEDAEIIADETEVQEVPELVEERVVGDVFVDDYDSDYEYDPQNPHSKKLRKNIKKKWNLAKRQLEENYFDNYARKLEEEEIARKQAILAAEVVSIHDAKKDHEKKEKLLIKEDGIDLKQMVLAKKRHTGPNSNFNPFWNYLLSYLVYDQPESPGVEEVASKDKIVEIVDLEPKDMVIPKDAVVVKEREKPKLKHRLKEEVKDVVKDKKYRDKLREETKEKLVPKKTGRKLSKAKTLSKHKKKIPSLGFAFNFPKPPKISLTPAKEVFSNWSQPASAFFAGQRVSDRELVVAPFDHDAEHRPLFDEHGYPIEHTIIYDGSDVDEELIYDPETGEFRPVTTTLMADNDNVLIAPLMRLSRLMAHLMALAPYLTRLGTLMTLRRLVSRQARLLRLVRLRDSLLVRQRPGFSTGTRLSTLHLGTPLIIILNINLLIKRIRLLKIVFAPIDVISEMYPSLQTMVILIELVIFMWMLYELSLLIDAICMTVKAVCAPMIAIGKFMNRIM</sequence>
<gene>
    <name evidence="3" type="ORF">SAMEA4029009_CIC11G00000000896</name>
</gene>
<keyword evidence="2" id="KW-0812">Transmembrane</keyword>
<feature type="coiled-coil region" evidence="1">
    <location>
        <begin position="234"/>
        <end position="329"/>
    </location>
</feature>
<feature type="transmembrane region" description="Helical" evidence="2">
    <location>
        <begin position="754"/>
        <end position="773"/>
    </location>
</feature>
<keyword evidence="2" id="KW-1133">Transmembrane helix</keyword>
<evidence type="ECO:0000256" key="1">
    <source>
        <dbReference type="SAM" id="Coils"/>
    </source>
</evidence>
<proteinExistence type="predicted"/>
<accession>A0A1L0C3P1</accession>
<keyword evidence="1" id="KW-0175">Coiled coil</keyword>
<keyword evidence="2" id="KW-0472">Membrane</keyword>
<dbReference type="AlphaFoldDB" id="A0A1L0C3P1"/>
<organism evidence="3 4">
    <name type="scientific">Sungouiella intermedia</name>
    <dbReference type="NCBI Taxonomy" id="45354"/>
    <lineage>
        <taxon>Eukaryota</taxon>
        <taxon>Fungi</taxon>
        <taxon>Dikarya</taxon>
        <taxon>Ascomycota</taxon>
        <taxon>Saccharomycotina</taxon>
        <taxon>Pichiomycetes</taxon>
        <taxon>Metschnikowiaceae</taxon>
        <taxon>Sungouiella</taxon>
    </lineage>
</organism>
<evidence type="ECO:0000256" key="2">
    <source>
        <dbReference type="SAM" id="Phobius"/>
    </source>
</evidence>
<name>A0A1L0C3P1_9ASCO</name>
<dbReference type="Proteomes" id="UP000182259">
    <property type="component" value="Chromosome VI"/>
</dbReference>
<protein>
    <submittedName>
        <fullName evidence="3">CIC11C00000000896</fullName>
    </submittedName>
</protein>
<reference evidence="3 4" key="1">
    <citation type="submission" date="2016-10" db="EMBL/GenBank/DDBJ databases">
        <authorList>
            <person name="de Groot N.N."/>
        </authorList>
    </citation>
    <scope>NUCLEOTIDE SEQUENCE [LARGE SCALE GENOMIC DNA]</scope>
    <source>
        <strain evidence="3 4">PYCC 4715</strain>
    </source>
</reference>
<evidence type="ECO:0000313" key="4">
    <source>
        <dbReference type="Proteomes" id="UP000182259"/>
    </source>
</evidence>
<evidence type="ECO:0000313" key="3">
    <source>
        <dbReference type="EMBL" id="SGZ58123.1"/>
    </source>
</evidence>
<feature type="transmembrane region" description="Helical" evidence="2">
    <location>
        <begin position="819"/>
        <end position="840"/>
    </location>
</feature>